<dbReference type="InterPro" id="IPR050250">
    <property type="entry name" value="Macrolide_Exporter_MacB"/>
</dbReference>
<dbReference type="Pfam" id="PF02687">
    <property type="entry name" value="FtsX"/>
    <property type="match status" value="2"/>
</dbReference>
<evidence type="ECO:0000256" key="2">
    <source>
        <dbReference type="ARBA" id="ARBA00022475"/>
    </source>
</evidence>
<dbReference type="PROSITE" id="PS51257">
    <property type="entry name" value="PROKAR_LIPOPROTEIN"/>
    <property type="match status" value="1"/>
</dbReference>
<keyword evidence="3 6" id="KW-0812">Transmembrane</keyword>
<feature type="transmembrane region" description="Helical" evidence="6">
    <location>
        <begin position="12"/>
        <end position="32"/>
    </location>
</feature>
<evidence type="ECO:0000256" key="3">
    <source>
        <dbReference type="ARBA" id="ARBA00022692"/>
    </source>
</evidence>
<evidence type="ECO:0000256" key="6">
    <source>
        <dbReference type="SAM" id="Phobius"/>
    </source>
</evidence>
<dbReference type="InterPro" id="IPR003838">
    <property type="entry name" value="ABC3_permease_C"/>
</dbReference>
<sequence length="792" mass="87211">MAGFFKRPQFTFLNVMGLAIGLACTLLMYLWVSDELSIDRFNQKDGRLYQVLKNAPNSDGSISTYETTQGLLATSMRADLPEVENAVSVRKDRGMGVLTLGDKPIKAQAEFVGNEFFDVFSYPLIEGNGNKPFAGHDGILLSDKLALKLFNTTSGLVGKTLTWDHGDQYNGTYTINGVFQSPPANATDQFDVLFSYDLYASKEAGRSGDISNWGSSSVYTYVVLKDGADIAAFNSKVKDYTKLKMKGLSEGIIKWEGNIFLQRYSDRHLYNQFENGVLTGGKIEYVRLFSIIAVFILIIACINFMNLSTARASKRLKEVGIKKVAGATRWTLALQYITESFLIVLLSLVVAGALIVLSLPAFKQITGKDISLIVNANLIISVVLIGIITSIIAGSYPAFYLSGLKPSLVLKGQQKTSFSEIFVRKGLVIFQFSISIILIVAVCVVYQQMNLIQNKNLGYNKDNIIRFASEGKLRGNIPGFISGIKNIQGVVSASSMDGNMTGQYSQGGGMIDWEGKSRGEGEGIRFEGLDMDYGMMELLDLKMGDGRRFSNDYADSSSVILNETAVAAMGLKHAVGQTITVWGKKRQIVGVIKDFHFESLHTKIPPFFLRPAQDNANIFVKIKAGTERETLARLGSFYKQYNMGLPFNFTFIDEDYQALYASEERIQSLSKYFAGVGIIISCLGLFGLASFTAQKRRKEIGIRKVIGATANSVVMMLSKDFLKLVTIALLIAFPSAWWLMNSWLNGFAYRTHIGAEVFLIVGALVVVIAWLTVSSQAIKAALTNPVNSLRSE</sequence>
<keyword evidence="2" id="KW-1003">Cell membrane</keyword>
<comment type="subcellular location">
    <subcellularLocation>
        <location evidence="1">Cell membrane</location>
        <topology evidence="1">Multi-pass membrane protein</topology>
    </subcellularLocation>
</comment>
<name>A0ABW2Z2A5_9SPHI</name>
<evidence type="ECO:0000259" key="7">
    <source>
        <dbReference type="Pfam" id="PF02687"/>
    </source>
</evidence>
<keyword evidence="4 6" id="KW-1133">Transmembrane helix</keyword>
<dbReference type="Pfam" id="PF12704">
    <property type="entry name" value="MacB_PCD"/>
    <property type="match status" value="2"/>
</dbReference>
<feature type="transmembrane region" description="Helical" evidence="6">
    <location>
        <begin position="672"/>
        <end position="693"/>
    </location>
</feature>
<proteinExistence type="predicted"/>
<evidence type="ECO:0000259" key="8">
    <source>
        <dbReference type="Pfam" id="PF12704"/>
    </source>
</evidence>
<dbReference type="Proteomes" id="UP001596958">
    <property type="component" value="Unassembled WGS sequence"/>
</dbReference>
<feature type="domain" description="ABC3 transporter permease C-terminal" evidence="7">
    <location>
        <begin position="673"/>
        <end position="784"/>
    </location>
</feature>
<keyword evidence="10" id="KW-1185">Reference proteome</keyword>
<dbReference type="RefSeq" id="WP_377102296.1">
    <property type="nucleotide sequence ID" value="NZ_JBHTHU010000022.1"/>
</dbReference>
<feature type="domain" description="MacB-like periplasmic core" evidence="8">
    <location>
        <begin position="434"/>
        <end position="632"/>
    </location>
</feature>
<keyword evidence="5 6" id="KW-0472">Membrane</keyword>
<accession>A0ABW2Z2A5</accession>
<feature type="transmembrane region" description="Helical" evidence="6">
    <location>
        <begin position="341"/>
        <end position="362"/>
    </location>
</feature>
<reference evidence="10" key="1">
    <citation type="journal article" date="2019" name="Int. J. Syst. Evol. Microbiol.">
        <title>The Global Catalogue of Microorganisms (GCM) 10K type strain sequencing project: providing services to taxonomists for standard genome sequencing and annotation.</title>
        <authorList>
            <consortium name="The Broad Institute Genomics Platform"/>
            <consortium name="The Broad Institute Genome Sequencing Center for Infectious Disease"/>
            <person name="Wu L."/>
            <person name="Ma J."/>
        </authorList>
    </citation>
    <scope>NUCLEOTIDE SEQUENCE [LARGE SCALE GENOMIC DNA]</scope>
    <source>
        <strain evidence="10">CCUG 63418</strain>
    </source>
</reference>
<dbReference type="PANTHER" id="PTHR30572">
    <property type="entry name" value="MEMBRANE COMPONENT OF TRANSPORTER-RELATED"/>
    <property type="match status" value="1"/>
</dbReference>
<evidence type="ECO:0000313" key="10">
    <source>
        <dbReference type="Proteomes" id="UP001596958"/>
    </source>
</evidence>
<dbReference type="PANTHER" id="PTHR30572:SF18">
    <property type="entry name" value="ABC-TYPE MACROLIDE FAMILY EXPORT SYSTEM PERMEASE COMPONENT 2"/>
    <property type="match status" value="1"/>
</dbReference>
<organism evidence="9 10">
    <name type="scientific">Mucilaginibacter calamicampi</name>
    <dbReference type="NCBI Taxonomy" id="1302352"/>
    <lineage>
        <taxon>Bacteria</taxon>
        <taxon>Pseudomonadati</taxon>
        <taxon>Bacteroidota</taxon>
        <taxon>Sphingobacteriia</taxon>
        <taxon>Sphingobacteriales</taxon>
        <taxon>Sphingobacteriaceae</taxon>
        <taxon>Mucilaginibacter</taxon>
    </lineage>
</organism>
<dbReference type="EMBL" id="JBHTHU010000022">
    <property type="protein sequence ID" value="MFD0751975.1"/>
    <property type="molecule type" value="Genomic_DNA"/>
</dbReference>
<feature type="domain" description="MacB-like periplasmic core" evidence="8">
    <location>
        <begin position="11"/>
        <end position="239"/>
    </location>
</feature>
<feature type="transmembrane region" description="Helical" evidence="6">
    <location>
        <begin position="422"/>
        <end position="447"/>
    </location>
</feature>
<feature type="transmembrane region" description="Helical" evidence="6">
    <location>
        <begin position="721"/>
        <end position="740"/>
    </location>
</feature>
<dbReference type="InterPro" id="IPR025857">
    <property type="entry name" value="MacB_PCD"/>
</dbReference>
<feature type="transmembrane region" description="Helical" evidence="6">
    <location>
        <begin position="285"/>
        <end position="307"/>
    </location>
</feature>
<evidence type="ECO:0000256" key="5">
    <source>
        <dbReference type="ARBA" id="ARBA00023136"/>
    </source>
</evidence>
<evidence type="ECO:0000313" key="9">
    <source>
        <dbReference type="EMBL" id="MFD0751975.1"/>
    </source>
</evidence>
<evidence type="ECO:0000256" key="4">
    <source>
        <dbReference type="ARBA" id="ARBA00022989"/>
    </source>
</evidence>
<feature type="transmembrane region" description="Helical" evidence="6">
    <location>
        <begin position="374"/>
        <end position="401"/>
    </location>
</feature>
<evidence type="ECO:0000256" key="1">
    <source>
        <dbReference type="ARBA" id="ARBA00004651"/>
    </source>
</evidence>
<feature type="transmembrane region" description="Helical" evidence="6">
    <location>
        <begin position="752"/>
        <end position="773"/>
    </location>
</feature>
<gene>
    <name evidence="9" type="ORF">ACFQZS_17610</name>
</gene>
<feature type="domain" description="ABC3 transporter permease C-terminal" evidence="7">
    <location>
        <begin position="291"/>
        <end position="405"/>
    </location>
</feature>
<protein>
    <submittedName>
        <fullName evidence="9">ABC transporter permease</fullName>
    </submittedName>
</protein>
<comment type="caution">
    <text evidence="9">The sequence shown here is derived from an EMBL/GenBank/DDBJ whole genome shotgun (WGS) entry which is preliminary data.</text>
</comment>